<name>A0ABU6Z3G5_9FABA</name>
<comment type="caution">
    <text evidence="7">The sequence shown here is derived from an EMBL/GenBank/DDBJ whole genome shotgun (WGS) entry which is preliminary data.</text>
</comment>
<dbReference type="SUPFAM" id="SSF54001">
    <property type="entry name" value="Cysteine proteinases"/>
    <property type="match status" value="1"/>
</dbReference>
<comment type="similarity">
    <text evidence="1">Belongs to the peptidase C1 family.</text>
</comment>
<feature type="compositionally biased region" description="Polar residues" evidence="5">
    <location>
        <begin position="20"/>
        <end position="34"/>
    </location>
</feature>
<evidence type="ECO:0000256" key="4">
    <source>
        <dbReference type="ARBA" id="ARBA00022807"/>
    </source>
</evidence>
<evidence type="ECO:0000256" key="1">
    <source>
        <dbReference type="ARBA" id="ARBA00008455"/>
    </source>
</evidence>
<feature type="domain" description="Peptidase C1A papain C-terminal" evidence="6">
    <location>
        <begin position="173"/>
        <end position="403"/>
    </location>
</feature>
<dbReference type="Pfam" id="PF00112">
    <property type="entry name" value="Peptidase_C1"/>
    <property type="match status" value="1"/>
</dbReference>
<evidence type="ECO:0000256" key="3">
    <source>
        <dbReference type="ARBA" id="ARBA00022801"/>
    </source>
</evidence>
<evidence type="ECO:0000256" key="5">
    <source>
        <dbReference type="SAM" id="MobiDB-lite"/>
    </source>
</evidence>
<gene>
    <name evidence="7" type="ORF">PIB30_004605</name>
</gene>
<organism evidence="7 8">
    <name type="scientific">Stylosanthes scabra</name>
    <dbReference type="NCBI Taxonomy" id="79078"/>
    <lineage>
        <taxon>Eukaryota</taxon>
        <taxon>Viridiplantae</taxon>
        <taxon>Streptophyta</taxon>
        <taxon>Embryophyta</taxon>
        <taxon>Tracheophyta</taxon>
        <taxon>Spermatophyta</taxon>
        <taxon>Magnoliopsida</taxon>
        <taxon>eudicotyledons</taxon>
        <taxon>Gunneridae</taxon>
        <taxon>Pentapetalae</taxon>
        <taxon>rosids</taxon>
        <taxon>fabids</taxon>
        <taxon>Fabales</taxon>
        <taxon>Fabaceae</taxon>
        <taxon>Papilionoideae</taxon>
        <taxon>50 kb inversion clade</taxon>
        <taxon>dalbergioids sensu lato</taxon>
        <taxon>Dalbergieae</taxon>
        <taxon>Pterocarpus clade</taxon>
        <taxon>Stylosanthes</taxon>
    </lineage>
</organism>
<keyword evidence="2" id="KW-0645">Protease</keyword>
<protein>
    <recommendedName>
        <fullName evidence="6">Peptidase C1A papain C-terminal domain-containing protein</fullName>
    </recommendedName>
</protein>
<feature type="region of interest" description="Disordered" evidence="5">
    <location>
        <begin position="11"/>
        <end position="34"/>
    </location>
</feature>
<dbReference type="InterPro" id="IPR013128">
    <property type="entry name" value="Peptidase_C1A"/>
</dbReference>
<evidence type="ECO:0000259" key="6">
    <source>
        <dbReference type="SMART" id="SM00645"/>
    </source>
</evidence>
<evidence type="ECO:0000313" key="8">
    <source>
        <dbReference type="Proteomes" id="UP001341840"/>
    </source>
</evidence>
<dbReference type="PANTHER" id="PTHR12411">
    <property type="entry name" value="CYSTEINE PROTEASE FAMILY C1-RELATED"/>
    <property type="match status" value="1"/>
</dbReference>
<keyword evidence="4" id="KW-0788">Thiol protease</keyword>
<dbReference type="SMART" id="SM00645">
    <property type="entry name" value="Pept_C1"/>
    <property type="match status" value="1"/>
</dbReference>
<dbReference type="InterPro" id="IPR038765">
    <property type="entry name" value="Papain-like_cys_pep_sf"/>
</dbReference>
<proteinExistence type="inferred from homology"/>
<keyword evidence="8" id="KW-1185">Reference proteome</keyword>
<accession>A0ABU6Z3G5</accession>
<dbReference type="InterPro" id="IPR000668">
    <property type="entry name" value="Peptidase_C1A_C"/>
</dbReference>
<evidence type="ECO:0000313" key="7">
    <source>
        <dbReference type="EMBL" id="MED6216119.1"/>
    </source>
</evidence>
<reference evidence="7 8" key="1">
    <citation type="journal article" date="2023" name="Plants (Basel)">
        <title>Bridging the Gap: Combining Genomics and Transcriptomics Approaches to Understand Stylosanthes scabra, an Orphan Legume from the Brazilian Caatinga.</title>
        <authorList>
            <person name="Ferreira-Neto J.R.C."/>
            <person name="da Silva M.D."/>
            <person name="Binneck E."/>
            <person name="de Melo N.F."/>
            <person name="da Silva R.H."/>
            <person name="de Melo A.L.T.M."/>
            <person name="Pandolfi V."/>
            <person name="Bustamante F.O."/>
            <person name="Brasileiro-Vidal A.C."/>
            <person name="Benko-Iseppon A.M."/>
        </authorList>
    </citation>
    <scope>NUCLEOTIDE SEQUENCE [LARGE SCALE GENOMIC DNA]</scope>
    <source>
        <tissue evidence="7">Leaves</tissue>
    </source>
</reference>
<evidence type="ECO:0000256" key="2">
    <source>
        <dbReference type="ARBA" id="ARBA00022670"/>
    </source>
</evidence>
<sequence length="431" mass="48590">MRVQQYSAALGVEKEDSHNHTFTPTTQQQQNGFSFFPRTSSTSLPLPYPRNQRGYLISSFFDEVQFATEPSTESSLLTVVVSLLIAFFPRTSSTSLPPPLDDPRNQRIYLISSFFDEVQFATEPSTESLLTPHSLFSTHFVNVISPSIGRSKKPALPPPRRRLCSTSSRASKTPAHLNISWTTESEEMRDQELCNCCWAMGIAGVVESQYNATKKKSGQKITISAQDLINHFLTNAQIKQLNEDPKSVSHLGISGFDEKGCYGVPVKSALEWVKKNGCVTEEKCPFVGLRGSKAIDRQPMFKFQTLIHVASDEIWGMIEKHPILADIVPTPEFTYLERDSIYRGPKKSSDIKNKKPTHVVLVVGRAKEMIENEVEEYYIVKNSWGKSWANDGYGRISRKPYIIKEKEERKGNSKAYSLLSNGWITNGVYML</sequence>
<keyword evidence="3" id="KW-0378">Hydrolase</keyword>
<dbReference type="Gene3D" id="3.90.70.10">
    <property type="entry name" value="Cysteine proteinases"/>
    <property type="match status" value="1"/>
</dbReference>
<dbReference type="Proteomes" id="UP001341840">
    <property type="component" value="Unassembled WGS sequence"/>
</dbReference>
<dbReference type="EMBL" id="JASCZI010271869">
    <property type="protein sequence ID" value="MED6216119.1"/>
    <property type="molecule type" value="Genomic_DNA"/>
</dbReference>